<reference evidence="3" key="1">
    <citation type="journal article" date="2019" name="Int. J. Syst. Evol. Microbiol.">
        <title>The Global Catalogue of Microorganisms (GCM) 10K type strain sequencing project: providing services to taxonomists for standard genome sequencing and annotation.</title>
        <authorList>
            <consortium name="The Broad Institute Genomics Platform"/>
            <consortium name="The Broad Institute Genome Sequencing Center for Infectious Disease"/>
            <person name="Wu L."/>
            <person name="Ma J."/>
        </authorList>
    </citation>
    <scope>NUCLEOTIDE SEQUENCE [LARGE SCALE GENOMIC DNA]</scope>
    <source>
        <strain evidence="3">TISTR 1827</strain>
    </source>
</reference>
<organism evidence="2 3">
    <name type="scientific">Paenibacillus thailandensis</name>
    <dbReference type="NCBI Taxonomy" id="393250"/>
    <lineage>
        <taxon>Bacteria</taxon>
        <taxon>Bacillati</taxon>
        <taxon>Bacillota</taxon>
        <taxon>Bacilli</taxon>
        <taxon>Bacillales</taxon>
        <taxon>Paenibacillaceae</taxon>
        <taxon>Paenibacillus</taxon>
    </lineage>
</organism>
<gene>
    <name evidence="2" type="ORF">ACFSW5_20410</name>
</gene>
<evidence type="ECO:0000256" key="1">
    <source>
        <dbReference type="SAM" id="SignalP"/>
    </source>
</evidence>
<dbReference type="PROSITE" id="PS51257">
    <property type="entry name" value="PROKAR_LIPOPROTEIN"/>
    <property type="match status" value="1"/>
</dbReference>
<protein>
    <recommendedName>
        <fullName evidence="4">Sporulation protein</fullName>
    </recommendedName>
</protein>
<comment type="caution">
    <text evidence="2">The sequence shown here is derived from an EMBL/GenBank/DDBJ whole genome shotgun (WGS) entry which is preliminary data.</text>
</comment>
<dbReference type="Proteomes" id="UP001597493">
    <property type="component" value="Unassembled WGS sequence"/>
</dbReference>
<feature type="chain" id="PRO_5045694480" description="Sporulation protein" evidence="1">
    <location>
        <begin position="33"/>
        <end position="140"/>
    </location>
</feature>
<feature type="signal peptide" evidence="1">
    <location>
        <begin position="1"/>
        <end position="32"/>
    </location>
</feature>
<evidence type="ECO:0000313" key="2">
    <source>
        <dbReference type="EMBL" id="MFD2662626.1"/>
    </source>
</evidence>
<evidence type="ECO:0008006" key="4">
    <source>
        <dbReference type="Google" id="ProtNLM"/>
    </source>
</evidence>
<keyword evidence="1" id="KW-0732">Signal</keyword>
<accession>A0ABW5R2H0</accession>
<name>A0ABW5R2H0_9BACL</name>
<proteinExistence type="predicted"/>
<dbReference type="RefSeq" id="WP_379277220.1">
    <property type="nucleotide sequence ID" value="NZ_JBHUGT010000043.1"/>
</dbReference>
<evidence type="ECO:0000313" key="3">
    <source>
        <dbReference type="Proteomes" id="UP001597493"/>
    </source>
</evidence>
<keyword evidence="3" id="KW-1185">Reference proteome</keyword>
<dbReference type="EMBL" id="JBHUMY010000031">
    <property type="protein sequence ID" value="MFD2662626.1"/>
    <property type="molecule type" value="Genomic_DNA"/>
</dbReference>
<sequence>MSNTKRMRRQQRWKLRIFMWGFAAVALLAALAGCGNDTTPRHTQSYGHDGYLGASNSNPNLPNRYSYLNYGSDGKFVRQVLEPIDGIRDVRLSFNGGRLDVDVIAEPSVPDQELERLRAQVHKVVQFNMPRYDVHVDVSQ</sequence>